<dbReference type="RefSeq" id="WP_249313378.1">
    <property type="nucleotide sequence ID" value="NZ_JACRSU010000003.1"/>
</dbReference>
<dbReference type="Pfam" id="PF16227">
    <property type="entry name" value="DUF4886"/>
    <property type="match status" value="1"/>
</dbReference>
<dbReference type="AlphaFoldDB" id="A0A926DNX7"/>
<dbReference type="Proteomes" id="UP000611762">
    <property type="component" value="Unassembled WGS sequence"/>
</dbReference>
<name>A0A926DNX7_9FIRM</name>
<dbReference type="InterPro" id="IPR036514">
    <property type="entry name" value="SGNH_hydro_sf"/>
</dbReference>
<gene>
    <name evidence="3" type="ORF">H8698_10120</name>
</gene>
<comment type="caution">
    <text evidence="3">The sequence shown here is derived from an EMBL/GenBank/DDBJ whole genome shotgun (WGS) entry which is preliminary data.</text>
</comment>
<evidence type="ECO:0000259" key="2">
    <source>
        <dbReference type="Pfam" id="PF16227"/>
    </source>
</evidence>
<keyword evidence="1" id="KW-0732">Signal</keyword>
<accession>A0A926DNX7</accession>
<evidence type="ECO:0000313" key="4">
    <source>
        <dbReference type="Proteomes" id="UP000611762"/>
    </source>
</evidence>
<dbReference type="EMBL" id="JACRSU010000003">
    <property type="protein sequence ID" value="MBC8541331.1"/>
    <property type="molecule type" value="Genomic_DNA"/>
</dbReference>
<organism evidence="3 4">
    <name type="scientific">Congzhengia minquanensis</name>
    <dbReference type="NCBI Taxonomy" id="2763657"/>
    <lineage>
        <taxon>Bacteria</taxon>
        <taxon>Bacillati</taxon>
        <taxon>Bacillota</taxon>
        <taxon>Clostridia</taxon>
        <taxon>Eubacteriales</taxon>
        <taxon>Oscillospiraceae</taxon>
        <taxon>Congzhengia</taxon>
    </lineage>
</organism>
<feature type="domain" description="DUF4886" evidence="2">
    <location>
        <begin position="975"/>
        <end position="1199"/>
    </location>
</feature>
<proteinExistence type="predicted"/>
<protein>
    <submittedName>
        <fullName evidence="3">DUF4886 domain-containing protein</fullName>
    </submittedName>
</protein>
<feature type="chain" id="PRO_5038722853" evidence="1">
    <location>
        <begin position="23"/>
        <end position="1233"/>
    </location>
</feature>
<evidence type="ECO:0000313" key="3">
    <source>
        <dbReference type="EMBL" id="MBC8541331.1"/>
    </source>
</evidence>
<evidence type="ECO:0000256" key="1">
    <source>
        <dbReference type="SAM" id="SignalP"/>
    </source>
</evidence>
<reference evidence="3" key="1">
    <citation type="submission" date="2020-08" db="EMBL/GenBank/DDBJ databases">
        <title>Genome public.</title>
        <authorList>
            <person name="Liu C."/>
            <person name="Sun Q."/>
        </authorList>
    </citation>
    <scope>NUCLEOTIDE SEQUENCE</scope>
    <source>
        <strain evidence="3">H8</strain>
    </source>
</reference>
<feature type="signal peptide" evidence="1">
    <location>
        <begin position="1"/>
        <end position="22"/>
    </location>
</feature>
<keyword evidence="4" id="KW-1185">Reference proteome</keyword>
<sequence>MKKAISMCLCFAVLLSVCGILAAPASAEATPSVIETFYEGEDGAFFYPFDKEMSLGSRLAMMGDNQISYYKGDSDNTSGMLRIQNYNSINRGVTGVKLIPGQKIRITGEVKFLNSDKLSPKVGVRLVFIGDSTVPVYKDSACTQPLMNGEEQVTLKDKYFGVSIDKDIYGNNMVDGEWHTFEYIYEYDGTFATSKIDNVTYTNYIKDTVTSQMYFRPMGNSPLGKPAGSPSENFTQEYIDACSAAGTTPYVDCLLDNFSVMPYSGMLTDGGNVGYEPNIYNGFEDDGWKKDPNKTNFSWNNINSNAALSDNVPEALAETSKSSIELTYKGAPRDAFVDVGFSAAGPAYKMWFNRAYKISLWAKGSEALAQFGAANNKPLVFIPDRSGDKRIDRTRSKWLQSPTKEIITDDWQKYEFIWYEDMEYAIGRKSDTDFTTRFTIRTYAVPVGTENNLTATIESGEAVQYIYSYQNSAGETVYAGLEDFKLYIDDVTIAPLDIVYNGDMAVKDAADNDTGVIYYKNGKKSSDYCAPGGDTISANLFHAGTIAADATFQQETGLEKKNVLKVAANETPYQSVEIDQGKTYKISFWAKAESGSENMPLYAMMDRSIKGDVLDSTVTDKNPNGLLGYGNSTGITGDIPFYLYSGTQQNVFHDYNKFEITADGETVVSDDYFARMKSVNGYESQAEPTAWNYQYFNGDSWVNTNEEAKTPGSWTLAGGWTKYECFYHWDYQGGHYRMPRLSFVSDGAYAIADIHVEEAVPYQFGIENVSVSGDKEVFEIGDELSVTYDFVSSGAQTANEGKTQVLILAGTEAEGFYPVMAGTAEGAFSFRVPSGAIGKQLKIQITPVSYDYIYAQKPFEISLTGTAKSKLSATLKSFDKSAATWQLWATYGESKPITADVVTALYDADNRLLKTEVAKAEVKNGDDGLVASGTVFADNAVLGKVFVLDSLDTLKPVCSSEKADLSGGSERDSIKVLAIGNSYAEDATNYFYQLAEDAGVKDITVAYLYIGGCTLETHVKNLGGNLPAYRYTKNNTGSWKSETEKTMLYGIVDEDWDVITLQQQSANSGIASSFEPNLTKLIDYVQKNKTNPSCEIYWHMTWAYQEGYAGLSAFGNDQMTMYERISQNVQEIVLPKEDIANIIPVGTAVQNARTSHLGDTLNRDGIHLTLDLGRYLAGLVWVKKLTNRSIDNIDYVPANYAASFGGDVLPLLKEAANNAVWEPFAVTNSSFTK</sequence>
<dbReference type="InterPro" id="IPR032616">
    <property type="entry name" value="DUF4886"/>
</dbReference>
<dbReference type="Gene3D" id="3.40.50.1110">
    <property type="entry name" value="SGNH hydrolase"/>
    <property type="match status" value="1"/>
</dbReference>